<reference evidence="1" key="2">
    <citation type="journal article" date="2021" name="Microbiome">
        <title>Successional dynamics and alternative stable states in a saline activated sludge microbial community over 9 years.</title>
        <authorList>
            <person name="Wang Y."/>
            <person name="Ye J."/>
            <person name="Ju F."/>
            <person name="Liu L."/>
            <person name="Boyd J.A."/>
            <person name="Deng Y."/>
            <person name="Parks D.H."/>
            <person name="Jiang X."/>
            <person name="Yin X."/>
            <person name="Woodcroft B.J."/>
            <person name="Tyson G.W."/>
            <person name="Hugenholtz P."/>
            <person name="Polz M.F."/>
            <person name="Zhang T."/>
        </authorList>
    </citation>
    <scope>NUCLEOTIDE SEQUENCE</scope>
    <source>
        <strain evidence="1">HKST-UBA11</strain>
    </source>
</reference>
<dbReference type="EMBL" id="JAGQLH010000003">
    <property type="protein sequence ID" value="MCA9385085.1"/>
    <property type="molecule type" value="Genomic_DNA"/>
</dbReference>
<reference evidence="1" key="1">
    <citation type="submission" date="2020-04" db="EMBL/GenBank/DDBJ databases">
        <authorList>
            <person name="Zhang T."/>
        </authorList>
    </citation>
    <scope>NUCLEOTIDE SEQUENCE</scope>
    <source>
        <strain evidence="1">HKST-UBA11</strain>
    </source>
</reference>
<protein>
    <submittedName>
        <fullName evidence="1">Uncharacterized protein</fullName>
    </submittedName>
</protein>
<organism evidence="1 2">
    <name type="scientific">Candidatus Dojkabacteria bacterium</name>
    <dbReference type="NCBI Taxonomy" id="2099670"/>
    <lineage>
        <taxon>Bacteria</taxon>
        <taxon>Candidatus Dojkabacteria</taxon>
    </lineage>
</organism>
<evidence type="ECO:0000313" key="2">
    <source>
        <dbReference type="Proteomes" id="UP000754563"/>
    </source>
</evidence>
<dbReference type="AlphaFoldDB" id="A0A955L6Y3"/>
<dbReference type="Proteomes" id="UP000754563">
    <property type="component" value="Unassembled WGS sequence"/>
</dbReference>
<name>A0A955L6Y3_9BACT</name>
<proteinExistence type="predicted"/>
<sequence length="127" mass="14313">MQQNNDSMLKNIRKVAPKHCDNCGAKYTPRDFKVLKLVENSALIHLNCSACANTYVINAYVNQNGLSSQRVPLILDLESTDEVEKFAQQNAISKNNAIDLFNLLSNNTSIEQLFSTDKKQDQPLRKV</sequence>
<gene>
    <name evidence="1" type="ORF">KC717_00390</name>
</gene>
<accession>A0A955L6Y3</accession>
<comment type="caution">
    <text evidence="1">The sequence shown here is derived from an EMBL/GenBank/DDBJ whole genome shotgun (WGS) entry which is preliminary data.</text>
</comment>
<evidence type="ECO:0000313" key="1">
    <source>
        <dbReference type="EMBL" id="MCA9385085.1"/>
    </source>
</evidence>